<dbReference type="EMBL" id="MN062704">
    <property type="protein sequence ID" value="QDP44167.1"/>
    <property type="molecule type" value="Genomic_DNA"/>
</dbReference>
<dbReference type="KEGG" id="vg:65121651"/>
<accession>A0A516KR48</accession>
<proteinExistence type="predicted"/>
<organism evidence="2 3">
    <name type="scientific">Gordonia phage JuJu</name>
    <dbReference type="NCBI Taxonomy" id="2590929"/>
    <lineage>
        <taxon>Viruses</taxon>
        <taxon>Duplodnaviria</taxon>
        <taxon>Heunggongvirae</taxon>
        <taxon>Uroviricota</taxon>
        <taxon>Caudoviricetes</taxon>
        <taxon>Jujuvirus</taxon>
        <taxon>Jujuvirus juju</taxon>
    </lineage>
</organism>
<name>A0A516KR48_9CAUD</name>
<sequence length="56" mass="6122">MFFEFVLRNLGFCTLTAFFVGAGVIVLADLCRGAFARDVDAHALTVRKGEIVEADQ</sequence>
<evidence type="ECO:0000313" key="2">
    <source>
        <dbReference type="EMBL" id="QDP44167.1"/>
    </source>
</evidence>
<keyword evidence="1" id="KW-1133">Transmembrane helix</keyword>
<keyword evidence="1" id="KW-0472">Membrane</keyword>
<reference evidence="2 3" key="1">
    <citation type="submission" date="2019-06" db="EMBL/GenBank/DDBJ databases">
        <authorList>
            <person name="English H.B."/>
            <person name="Fox B.C."/>
            <person name="Houston B.M."/>
            <person name="Koller H.E."/>
            <person name="Salsman M.A."/>
            <person name="Teasley B.R."/>
            <person name="Vandoros E."/>
            <person name="Korey C.A."/>
            <person name="Tolsma S."/>
            <person name="Caruso S.M."/>
            <person name="Garlena R.A."/>
            <person name="Russell D.A."/>
            <person name="Pope W.H."/>
            <person name="Jacobs-Se D."/>
            <person name="Hatfull G.F."/>
        </authorList>
    </citation>
    <scope>NUCLEOTIDE SEQUENCE [LARGE SCALE GENOMIC DNA]</scope>
</reference>
<protein>
    <submittedName>
        <fullName evidence="2">Uncharacterized protein</fullName>
    </submittedName>
</protein>
<dbReference type="Proteomes" id="UP000317704">
    <property type="component" value="Segment"/>
</dbReference>
<dbReference type="GeneID" id="65121651"/>
<dbReference type="RefSeq" id="YP_010103752.1">
    <property type="nucleotide sequence ID" value="NC_055811.1"/>
</dbReference>
<keyword evidence="3" id="KW-1185">Reference proteome</keyword>
<evidence type="ECO:0000256" key="1">
    <source>
        <dbReference type="SAM" id="Phobius"/>
    </source>
</evidence>
<gene>
    <name evidence="2" type="primary">51</name>
    <name evidence="2" type="ORF">SEA_JUJU_51</name>
</gene>
<evidence type="ECO:0000313" key="3">
    <source>
        <dbReference type="Proteomes" id="UP000317704"/>
    </source>
</evidence>
<keyword evidence="1" id="KW-0812">Transmembrane</keyword>
<feature type="transmembrane region" description="Helical" evidence="1">
    <location>
        <begin position="6"/>
        <end position="28"/>
    </location>
</feature>